<protein>
    <recommendedName>
        <fullName evidence="3">HAT C-terminal dimerisation domain-containing protein</fullName>
    </recommendedName>
</protein>
<reference evidence="1 2" key="1">
    <citation type="journal article" date="2018" name="Elife">
        <title>Firefly genomes illuminate parallel origins of bioluminescence in beetles.</title>
        <authorList>
            <person name="Fallon T.R."/>
            <person name="Lower S.E."/>
            <person name="Chang C.H."/>
            <person name="Bessho-Uehara M."/>
            <person name="Martin G.J."/>
            <person name="Bewick A.J."/>
            <person name="Behringer M."/>
            <person name="Debat H.J."/>
            <person name="Wong I."/>
            <person name="Day J.C."/>
            <person name="Suvorov A."/>
            <person name="Silva C.J."/>
            <person name="Stanger-Hall K.F."/>
            <person name="Hall D.W."/>
            <person name="Schmitz R.J."/>
            <person name="Nelson D.R."/>
            <person name="Lewis S.M."/>
            <person name="Shigenobu S."/>
            <person name="Bybee S.M."/>
            <person name="Larracuente A.M."/>
            <person name="Oba Y."/>
            <person name="Weng J.K."/>
        </authorList>
    </citation>
    <scope>NUCLEOTIDE SEQUENCE [LARGE SCALE GENOMIC DNA]</scope>
    <source>
        <strain evidence="1">1611_PpyrPB1</strain>
        <tissue evidence="1">Whole body</tissue>
    </source>
</reference>
<dbReference type="AlphaFoldDB" id="A0A5N4B4K6"/>
<evidence type="ECO:0000313" key="2">
    <source>
        <dbReference type="Proteomes" id="UP000327044"/>
    </source>
</evidence>
<sequence length="248" mass="28627">MTPLSTCPFNCVRRSLRFIVKPIFLADLNEMTDANFNTITDVLNNELALLGIDDIDFGLRYIEVVAHCNVEDRQTILRCAKSGQNSYQFKFVQCHKFFTPKECLNKIGRPKFSELPINFVPVEGDLCVIENQWQNILNINWEINENTTSEEFWVNVLHYQNAGGEYIFKDIAKFVMNILSLPLSNAIVERTFSIMNIVKCKIRNKINVPLLDAILRVRIHFITTNDCCVKLKPPKEMLTKFNTTITIT</sequence>
<name>A0A5N4B4K6_PHOPY</name>
<dbReference type="InParanoid" id="A0A5N4B4K6"/>
<organism evidence="1 2">
    <name type="scientific">Photinus pyralis</name>
    <name type="common">Common eastern firefly</name>
    <name type="synonym">Lampyris pyralis</name>
    <dbReference type="NCBI Taxonomy" id="7054"/>
    <lineage>
        <taxon>Eukaryota</taxon>
        <taxon>Metazoa</taxon>
        <taxon>Ecdysozoa</taxon>
        <taxon>Arthropoda</taxon>
        <taxon>Hexapoda</taxon>
        <taxon>Insecta</taxon>
        <taxon>Pterygota</taxon>
        <taxon>Neoptera</taxon>
        <taxon>Endopterygota</taxon>
        <taxon>Coleoptera</taxon>
        <taxon>Polyphaga</taxon>
        <taxon>Elateriformia</taxon>
        <taxon>Elateroidea</taxon>
        <taxon>Lampyridae</taxon>
        <taxon>Lampyrinae</taxon>
        <taxon>Photinus</taxon>
    </lineage>
</organism>
<accession>A0A5N4B4K6</accession>
<dbReference type="EMBL" id="VVIM01000001">
    <property type="protein sequence ID" value="KAB0804483.1"/>
    <property type="molecule type" value="Genomic_DNA"/>
</dbReference>
<comment type="caution">
    <text evidence="1">The sequence shown here is derived from an EMBL/GenBank/DDBJ whole genome shotgun (WGS) entry which is preliminary data.</text>
</comment>
<evidence type="ECO:0008006" key="3">
    <source>
        <dbReference type="Google" id="ProtNLM"/>
    </source>
</evidence>
<keyword evidence="2" id="KW-1185">Reference proteome</keyword>
<evidence type="ECO:0000313" key="1">
    <source>
        <dbReference type="EMBL" id="KAB0804483.1"/>
    </source>
</evidence>
<gene>
    <name evidence="1" type="ORF">PPYR_01453</name>
</gene>
<dbReference type="Proteomes" id="UP000327044">
    <property type="component" value="Unassembled WGS sequence"/>
</dbReference>
<proteinExistence type="predicted"/>